<dbReference type="Gene3D" id="2.70.160.11">
    <property type="entry name" value="Hnrnp arginine n-methyltransferase1"/>
    <property type="match status" value="1"/>
</dbReference>
<dbReference type="CDD" id="cd02440">
    <property type="entry name" value="AdoMet_MTases"/>
    <property type="match status" value="1"/>
</dbReference>
<keyword evidence="9" id="KW-1185">Reference proteome</keyword>
<dbReference type="GO" id="GO:0035241">
    <property type="term" value="F:protein-arginine omega-N monomethyltransferase activity"/>
    <property type="evidence" value="ECO:0007669"/>
    <property type="project" value="TreeGrafter"/>
</dbReference>
<dbReference type="GO" id="GO:0032259">
    <property type="term" value="P:methylation"/>
    <property type="evidence" value="ECO:0007669"/>
    <property type="project" value="UniProtKB-KW"/>
</dbReference>
<dbReference type="GO" id="GO:0005634">
    <property type="term" value="C:nucleus"/>
    <property type="evidence" value="ECO:0007669"/>
    <property type="project" value="TreeGrafter"/>
</dbReference>
<dbReference type="Pfam" id="PF13649">
    <property type="entry name" value="Methyltransf_25"/>
    <property type="match status" value="1"/>
</dbReference>
<dbReference type="AlphaFoldDB" id="A0A1S4EYF9"/>
<comment type="catalytic activity">
    <reaction evidence="5">
        <text>L-arginyl-[protein] + S-adenosyl-L-methionine = N(omega)-methyl-L-arginyl-[protein] + S-adenosyl-L-homocysteine + H(+)</text>
        <dbReference type="Rhea" id="RHEA:48100"/>
        <dbReference type="Rhea" id="RHEA-COMP:10532"/>
        <dbReference type="Rhea" id="RHEA-COMP:11990"/>
        <dbReference type="ChEBI" id="CHEBI:15378"/>
        <dbReference type="ChEBI" id="CHEBI:29965"/>
        <dbReference type="ChEBI" id="CHEBI:57856"/>
        <dbReference type="ChEBI" id="CHEBI:59789"/>
        <dbReference type="ChEBI" id="CHEBI:65280"/>
    </reaction>
    <physiologicalReaction direction="left-to-right" evidence="5">
        <dbReference type="Rhea" id="RHEA:48101"/>
    </physiologicalReaction>
</comment>
<dbReference type="VEuPathDB" id="VectorBase:AAEL001333"/>
<dbReference type="EnsemblMetazoa" id="AAEL001333-RA">
    <property type="protein sequence ID" value="AAEL001333-PA"/>
    <property type="gene ID" value="AAEL001333"/>
</dbReference>
<sequence length="369" mass="41952">MQSSHIFLRNFKDTKVESTAVTMNRSASIKPEEMTSVEYDRDPFAHFGAHEPTLKDQIRTRTYRRAIYKNQHLFRGRTVLDVGCGMGILSLFAARAGASRVIAVDSSNVIDHARSVVEENGLGHVITLVQAKIELLEQLPHGIGHVDVILSEWMGFCLMDRPMLNAVIYARDKWLKPNGGVMFPDRCTLFVAGIEDRKGLDARINWWDRVYGFDMSPIRSNALIEPLVGTIGTRQLVTSSYLIKEVDMYSVEHCETTGSDLDIESPFHLIAKRDDFVHGLVTYFNVEFTSCENRIGFSTSPMTPFTHWRQMVFYLDEGLVVKKGEEIGGMFCMKSKDASGRYPEADFQIRVRFDGELSQVDEERGYQLR</sequence>
<dbReference type="Pfam" id="PF22528">
    <property type="entry name" value="PRMT_C"/>
    <property type="match status" value="1"/>
</dbReference>
<evidence type="ECO:0000256" key="4">
    <source>
        <dbReference type="ARBA" id="ARBA00022691"/>
    </source>
</evidence>
<dbReference type="SUPFAM" id="SSF53335">
    <property type="entry name" value="S-adenosyl-L-methionine-dependent methyltransferases"/>
    <property type="match status" value="1"/>
</dbReference>
<gene>
    <name evidence="8" type="primary">5570092</name>
</gene>
<organism evidence="8 9">
    <name type="scientific">Aedes aegypti</name>
    <name type="common">Yellowfever mosquito</name>
    <name type="synonym">Culex aegypti</name>
    <dbReference type="NCBI Taxonomy" id="7159"/>
    <lineage>
        <taxon>Eukaryota</taxon>
        <taxon>Metazoa</taxon>
        <taxon>Ecdysozoa</taxon>
        <taxon>Arthropoda</taxon>
        <taxon>Hexapoda</taxon>
        <taxon>Insecta</taxon>
        <taxon>Pterygota</taxon>
        <taxon>Neoptera</taxon>
        <taxon>Endopterygota</taxon>
        <taxon>Diptera</taxon>
        <taxon>Nematocera</taxon>
        <taxon>Culicoidea</taxon>
        <taxon>Culicidae</taxon>
        <taxon>Culicinae</taxon>
        <taxon>Aedini</taxon>
        <taxon>Aedes</taxon>
        <taxon>Stegomyia</taxon>
    </lineage>
</organism>
<dbReference type="OrthoDB" id="7848332at2759"/>
<dbReference type="EC" id="2.1.1.319" evidence="1"/>
<dbReference type="InterPro" id="IPR055135">
    <property type="entry name" value="PRMT_dom"/>
</dbReference>
<dbReference type="FunFam" id="3.40.50.150:FF:000003">
    <property type="entry name" value="Blast:Protein arginine N-methyltransferase 1"/>
    <property type="match status" value="1"/>
</dbReference>
<dbReference type="GO" id="GO:0042054">
    <property type="term" value="F:histone methyltransferase activity"/>
    <property type="evidence" value="ECO:0007669"/>
    <property type="project" value="TreeGrafter"/>
</dbReference>
<dbReference type="InParanoid" id="A0A1S4EYF9"/>
<dbReference type="PANTHER" id="PTHR11006:SF124">
    <property type="entry name" value="ARGININE METHYLTRANSFERASE 1-RELATED"/>
    <property type="match status" value="1"/>
</dbReference>
<accession>A0A1S4EYF9</accession>
<dbReference type="GO" id="GO:0035242">
    <property type="term" value="F:protein-arginine omega-N asymmetric methyltransferase activity"/>
    <property type="evidence" value="ECO:0007669"/>
    <property type="project" value="UniProtKB-EC"/>
</dbReference>
<dbReference type="Gene3D" id="3.40.50.150">
    <property type="entry name" value="Vaccinia Virus protein VP39"/>
    <property type="match status" value="1"/>
</dbReference>
<evidence type="ECO:0000313" key="9">
    <source>
        <dbReference type="Proteomes" id="UP000008820"/>
    </source>
</evidence>
<dbReference type="InterPro" id="IPR041698">
    <property type="entry name" value="Methyltransf_25"/>
</dbReference>
<dbReference type="FunFam" id="2.70.160.11:FF:000001">
    <property type="entry name" value="Blast:Protein arginine N-methyltransferase 1"/>
    <property type="match status" value="1"/>
</dbReference>
<name>A0A1S4EYF9_AEDAE</name>
<evidence type="ECO:0000259" key="6">
    <source>
        <dbReference type="Pfam" id="PF13649"/>
    </source>
</evidence>
<evidence type="ECO:0000256" key="5">
    <source>
        <dbReference type="ARBA" id="ARBA00049303"/>
    </source>
</evidence>
<dbReference type="PANTHER" id="PTHR11006">
    <property type="entry name" value="PROTEIN ARGININE N-METHYLTRANSFERASE"/>
    <property type="match status" value="1"/>
</dbReference>
<dbReference type="InterPro" id="IPR029063">
    <property type="entry name" value="SAM-dependent_MTases_sf"/>
</dbReference>
<keyword evidence="2" id="KW-0489">Methyltransferase</keyword>
<dbReference type="Proteomes" id="UP000008820">
    <property type="component" value="Chromosome 2"/>
</dbReference>
<reference evidence="8" key="2">
    <citation type="submission" date="2021-02" db="UniProtKB">
        <authorList>
            <consortium name="EnsemblMetazoa"/>
        </authorList>
    </citation>
    <scope>IDENTIFICATION</scope>
    <source>
        <strain evidence="8">LVP_AGWG</strain>
    </source>
</reference>
<feature type="domain" description="Protein arginine N-methyltransferase" evidence="7">
    <location>
        <begin position="185"/>
        <end position="351"/>
    </location>
</feature>
<evidence type="ECO:0000259" key="7">
    <source>
        <dbReference type="Pfam" id="PF22528"/>
    </source>
</evidence>
<keyword evidence="3" id="KW-0808">Transferase</keyword>
<proteinExistence type="predicted"/>
<evidence type="ECO:0000256" key="3">
    <source>
        <dbReference type="ARBA" id="ARBA00022679"/>
    </source>
</evidence>
<dbReference type="InterPro" id="IPR025799">
    <property type="entry name" value="Arg_MeTrfase"/>
</dbReference>
<feature type="domain" description="Methyltransferase" evidence="6">
    <location>
        <begin position="79"/>
        <end position="179"/>
    </location>
</feature>
<dbReference type="PROSITE" id="PS51678">
    <property type="entry name" value="SAM_MT_PRMT"/>
    <property type="match status" value="1"/>
</dbReference>
<evidence type="ECO:0000256" key="2">
    <source>
        <dbReference type="ARBA" id="ARBA00022603"/>
    </source>
</evidence>
<protein>
    <recommendedName>
        <fullName evidence="1">type I protein arginine methyltransferase</fullName>
        <ecNumber evidence="1">2.1.1.319</ecNumber>
    </recommendedName>
</protein>
<keyword evidence="4" id="KW-0949">S-adenosyl-L-methionine</keyword>
<reference evidence="8 9" key="1">
    <citation type="submission" date="2017-06" db="EMBL/GenBank/DDBJ databases">
        <title>Aedes aegypti genome working group (AGWG) sequencing and assembly.</title>
        <authorList>
            <consortium name="Aedes aegypti Genome Working Group (AGWG)"/>
            <person name="Matthews B.J."/>
        </authorList>
    </citation>
    <scope>NUCLEOTIDE SEQUENCE [LARGE SCALE GENOMIC DNA]</scope>
    <source>
        <strain evidence="8 9">LVP_AGWG</strain>
    </source>
</reference>
<evidence type="ECO:0000313" key="8">
    <source>
        <dbReference type="EnsemblMetazoa" id="AAEL001333-PA"/>
    </source>
</evidence>
<evidence type="ECO:0000256" key="1">
    <source>
        <dbReference type="ARBA" id="ARBA00011925"/>
    </source>
</evidence>